<reference evidence="2 3" key="1">
    <citation type="submission" date="2019-08" db="EMBL/GenBank/DDBJ databases">
        <authorList>
            <person name="Peeters C."/>
        </authorList>
    </citation>
    <scope>NUCLEOTIDE SEQUENCE [LARGE SCALE GENOMIC DNA]</scope>
    <source>
        <strain evidence="2 3">LMG 31013</strain>
    </source>
</reference>
<keyword evidence="1" id="KW-0472">Membrane</keyword>
<dbReference type="EMBL" id="CABPRU010000005">
    <property type="protein sequence ID" value="VVE06955.1"/>
    <property type="molecule type" value="Genomic_DNA"/>
</dbReference>
<name>A0A5E4V7F2_9BURK</name>
<protein>
    <submittedName>
        <fullName evidence="2">Uncharacterized protein</fullName>
    </submittedName>
</protein>
<organism evidence="2 3">
    <name type="scientific">Pandoraea terrigena</name>
    <dbReference type="NCBI Taxonomy" id="2508292"/>
    <lineage>
        <taxon>Bacteria</taxon>
        <taxon>Pseudomonadati</taxon>
        <taxon>Pseudomonadota</taxon>
        <taxon>Betaproteobacteria</taxon>
        <taxon>Burkholderiales</taxon>
        <taxon>Burkholderiaceae</taxon>
        <taxon>Pandoraea</taxon>
    </lineage>
</organism>
<keyword evidence="1" id="KW-0812">Transmembrane</keyword>
<feature type="transmembrane region" description="Helical" evidence="1">
    <location>
        <begin position="7"/>
        <end position="24"/>
    </location>
</feature>
<dbReference type="RefSeq" id="WP_150613071.1">
    <property type="nucleotide sequence ID" value="NZ_CABPRU010000005.1"/>
</dbReference>
<accession>A0A5E4V7F2</accession>
<gene>
    <name evidence="2" type="ORF">PTE31013_02439</name>
</gene>
<evidence type="ECO:0000256" key="1">
    <source>
        <dbReference type="SAM" id="Phobius"/>
    </source>
</evidence>
<proteinExistence type="predicted"/>
<dbReference type="Proteomes" id="UP000334380">
    <property type="component" value="Unassembled WGS sequence"/>
</dbReference>
<evidence type="ECO:0000313" key="3">
    <source>
        <dbReference type="Proteomes" id="UP000334380"/>
    </source>
</evidence>
<keyword evidence="1" id="KW-1133">Transmembrane helix</keyword>
<sequence length="217" mass="23774">MKSARKWLITLAILFLASGVYWYFDNHLSKDQIAKTVSAALQQKLETSDLAEYQMKVLKVEVLHETGNKYAGIATVDLRGKQHQVPLSIIADGKSVAWQAEQGAFLFAAQESIQQTIQQAMQRASADMERAAADASAAVARAEVALDMPSDVLVLTEKYGDLNRQCRSGHGDEPSTQAACADRDATYSEIRAKGWCWGHRSDISADRTWVPCAPGDA</sequence>
<dbReference type="AlphaFoldDB" id="A0A5E4V7F2"/>
<evidence type="ECO:0000313" key="2">
    <source>
        <dbReference type="EMBL" id="VVE06955.1"/>
    </source>
</evidence>
<dbReference type="OrthoDB" id="5450120at2"/>
<keyword evidence="3" id="KW-1185">Reference proteome</keyword>